<keyword evidence="2" id="KW-1133">Transmembrane helix</keyword>
<gene>
    <name evidence="3" type="ORF">Mam01_66230</name>
</gene>
<evidence type="ECO:0000313" key="3">
    <source>
        <dbReference type="EMBL" id="GIH36459.1"/>
    </source>
</evidence>
<keyword evidence="4" id="KW-1185">Reference proteome</keyword>
<keyword evidence="2" id="KW-0472">Membrane</keyword>
<evidence type="ECO:0000256" key="1">
    <source>
        <dbReference type="SAM" id="MobiDB-lite"/>
    </source>
</evidence>
<proteinExistence type="predicted"/>
<reference evidence="3 4" key="1">
    <citation type="submission" date="2021-01" db="EMBL/GenBank/DDBJ databases">
        <title>Whole genome shotgun sequence of Microbispora amethystogenes NBRC 101907.</title>
        <authorList>
            <person name="Komaki H."/>
            <person name="Tamura T."/>
        </authorList>
    </citation>
    <scope>NUCLEOTIDE SEQUENCE [LARGE SCALE GENOMIC DNA]</scope>
    <source>
        <strain evidence="3 4">NBRC 101907</strain>
    </source>
</reference>
<feature type="compositionally biased region" description="Low complexity" evidence="1">
    <location>
        <begin position="43"/>
        <end position="58"/>
    </location>
</feature>
<evidence type="ECO:0008006" key="5">
    <source>
        <dbReference type="Google" id="ProtNLM"/>
    </source>
</evidence>
<name>A0ABQ4FNT5_9ACTN</name>
<evidence type="ECO:0000256" key="2">
    <source>
        <dbReference type="SAM" id="Phobius"/>
    </source>
</evidence>
<protein>
    <recommendedName>
        <fullName evidence="5">Serine/threonine protein kinase</fullName>
    </recommendedName>
</protein>
<feature type="transmembrane region" description="Helical" evidence="2">
    <location>
        <begin position="63"/>
        <end position="84"/>
    </location>
</feature>
<feature type="compositionally biased region" description="Basic and acidic residues" evidence="1">
    <location>
        <begin position="233"/>
        <end position="245"/>
    </location>
</feature>
<organism evidence="3 4">
    <name type="scientific">Microbispora amethystogenes</name>
    <dbReference type="NCBI Taxonomy" id="1427754"/>
    <lineage>
        <taxon>Bacteria</taxon>
        <taxon>Bacillati</taxon>
        <taxon>Actinomycetota</taxon>
        <taxon>Actinomycetes</taxon>
        <taxon>Streptosporangiales</taxon>
        <taxon>Streptosporangiaceae</taxon>
        <taxon>Microbispora</taxon>
    </lineage>
</organism>
<dbReference type="Proteomes" id="UP000651728">
    <property type="component" value="Unassembled WGS sequence"/>
</dbReference>
<evidence type="ECO:0000313" key="4">
    <source>
        <dbReference type="Proteomes" id="UP000651728"/>
    </source>
</evidence>
<feature type="region of interest" description="Disordered" evidence="1">
    <location>
        <begin position="233"/>
        <end position="254"/>
    </location>
</feature>
<accession>A0ABQ4FNT5</accession>
<dbReference type="EMBL" id="BOOB01000060">
    <property type="protein sequence ID" value="GIH36459.1"/>
    <property type="molecule type" value="Genomic_DNA"/>
</dbReference>
<keyword evidence="2" id="KW-0812">Transmembrane</keyword>
<feature type="region of interest" description="Disordered" evidence="1">
    <location>
        <begin position="1"/>
        <end position="58"/>
    </location>
</feature>
<sequence length="433" mass="46732">MTERMFAQLKPERLDELTEAAHRRRRTDDLARAFRTPATPPKRALLPGLSSARSPALSPRRRPWALGGVLAAGLAAGLAAVIVVPRVTPDSGPAVPGAAGKLGGTAHDIAAAPGADAPNTDASTTGAPTSVVLDARTVLLAAAESASKVEAGTGHYWYTRDRTFSRLAVDDAAYVAKIRALDAERDRKAASGSRKAADRWFEDQLVEFKKHPELLPYVVFSGSTDETWRARQRGDANRNVRKSDGRLTFGSSEDERKWRESGAPRLVSGGEKSYEDRLDRVLSIDNPSLTIRNIDRLPTDEKALERRLHELYRARPGGAANEEDFSVYLWQTAVDLLNAPITPGTRAALFRVLAGERGLTALGERADALGRTGAALAAKGPGDDGGSIEYRIIIDPGSARLLQYEVVGDGEATPNLRVALEEAGWVDDLHERP</sequence>
<comment type="caution">
    <text evidence="3">The sequence shown here is derived from an EMBL/GenBank/DDBJ whole genome shotgun (WGS) entry which is preliminary data.</text>
</comment>
<dbReference type="RefSeq" id="WP_204289068.1">
    <property type="nucleotide sequence ID" value="NZ_BAABEJ010000029.1"/>
</dbReference>
<feature type="compositionally biased region" description="Basic and acidic residues" evidence="1">
    <location>
        <begin position="10"/>
        <end position="32"/>
    </location>
</feature>